<keyword evidence="1" id="KW-0472">Membrane</keyword>
<keyword evidence="3" id="KW-1185">Reference proteome</keyword>
<evidence type="ECO:0000256" key="1">
    <source>
        <dbReference type="SAM" id="Phobius"/>
    </source>
</evidence>
<name>A0A974W9S8_9NOCA</name>
<evidence type="ECO:0000313" key="2">
    <source>
        <dbReference type="EMBL" id="QSE93796.1"/>
    </source>
</evidence>
<feature type="transmembrane region" description="Helical" evidence="1">
    <location>
        <begin position="86"/>
        <end position="113"/>
    </location>
</feature>
<keyword evidence="1" id="KW-0812">Transmembrane</keyword>
<dbReference type="Proteomes" id="UP000662986">
    <property type="component" value="Chromosome"/>
</dbReference>
<feature type="transmembrane region" description="Helical" evidence="1">
    <location>
        <begin position="125"/>
        <end position="142"/>
    </location>
</feature>
<evidence type="ECO:0008006" key="4">
    <source>
        <dbReference type="Google" id="ProtNLM"/>
    </source>
</evidence>
<gene>
    <name evidence="2" type="ORF">JWS13_36960</name>
</gene>
<reference evidence="2 3" key="1">
    <citation type="journal article" date="2021" name="Microbiol. Resour. Announc.">
        <title>Complete Genome Sequences of Two Rhodococcus sp. Strains with Large and Linear Chromosomes, Isolated from Apple Rhizosphere.</title>
        <authorList>
            <person name="Benning S."/>
            <person name="Brugnone N."/>
            <person name="Siani R."/>
            <person name="Kublik S."/>
            <person name="Schloter M."/>
            <person name="Rad V."/>
        </authorList>
    </citation>
    <scope>NUCLEOTIDE SEQUENCE [LARGE SCALE GENOMIC DNA]</scope>
    <source>
        <strain evidence="2 3">R79</strain>
    </source>
</reference>
<keyword evidence="1" id="KW-1133">Transmembrane helix</keyword>
<sequence length="225" mass="24518">MPKNRTSSAPRRMLRLRRESWGFVIGSFLFGLAATRVFGHAVGPQLDNITYFVGSLFFTAAGFIQLRLSGRPVPGAESHRVERYDWWAAVVQFAGTLLFNVSTGVALIHGLTVEQDRVWGWRPDLFGSTAFLVASGMAVVATTETDKLWDPHARNWRSTWLNMIGSVAFGVSAVAAFIVLGTDVVENAGVADLGTFVGAGCFLVAALLMRPPQPRYSPNQARTVS</sequence>
<proteinExistence type="predicted"/>
<dbReference type="RefSeq" id="WP_206010280.1">
    <property type="nucleotide sequence ID" value="NZ_CP070619.1"/>
</dbReference>
<accession>A0A974W9S8</accession>
<reference evidence="2 3" key="2">
    <citation type="journal article" date="2022" name="Arch. Microbiol.">
        <title>Rhodococcus pseudokoreensis sp. nov. isolated from the rhizosphere of young M26 apple rootstocks.</title>
        <authorList>
            <person name="Kampfer P."/>
            <person name="Glaeser S.P."/>
            <person name="Blom J."/>
            <person name="Wolf J."/>
            <person name="Benning S."/>
            <person name="Schloter M."/>
            <person name="Neumann-Schaal M."/>
        </authorList>
    </citation>
    <scope>NUCLEOTIDE SEQUENCE [LARGE SCALE GENOMIC DNA]</scope>
    <source>
        <strain evidence="2 3">R79</strain>
    </source>
</reference>
<feature type="transmembrane region" description="Helical" evidence="1">
    <location>
        <begin position="163"/>
        <end position="182"/>
    </location>
</feature>
<feature type="transmembrane region" description="Helical" evidence="1">
    <location>
        <begin position="49"/>
        <end position="66"/>
    </location>
</feature>
<feature type="transmembrane region" description="Helical" evidence="1">
    <location>
        <begin position="188"/>
        <end position="209"/>
    </location>
</feature>
<dbReference type="EMBL" id="CP070619">
    <property type="protein sequence ID" value="QSE93796.1"/>
    <property type="molecule type" value="Genomic_DNA"/>
</dbReference>
<protein>
    <recommendedName>
        <fullName evidence="4">YrhK-like protein</fullName>
    </recommendedName>
</protein>
<organism evidence="2 3">
    <name type="scientific">Rhodococcus pseudokoreensis</name>
    <dbReference type="NCBI Taxonomy" id="2811421"/>
    <lineage>
        <taxon>Bacteria</taxon>
        <taxon>Bacillati</taxon>
        <taxon>Actinomycetota</taxon>
        <taxon>Actinomycetes</taxon>
        <taxon>Mycobacteriales</taxon>
        <taxon>Nocardiaceae</taxon>
        <taxon>Rhodococcus</taxon>
    </lineage>
</organism>
<evidence type="ECO:0000313" key="3">
    <source>
        <dbReference type="Proteomes" id="UP000662986"/>
    </source>
</evidence>